<comment type="caution">
    <text evidence="4">The sequence shown here is derived from an EMBL/GenBank/DDBJ whole genome shotgun (WGS) entry which is preliminary data.</text>
</comment>
<dbReference type="STRING" id="63057.A0A2P5G0Q5"/>
<dbReference type="EMBL" id="JXTC01000002">
    <property type="protein sequence ID" value="POO03602.1"/>
    <property type="molecule type" value="Genomic_DNA"/>
</dbReference>
<dbReference type="Proteomes" id="UP000237000">
    <property type="component" value="Unassembled WGS sequence"/>
</dbReference>
<gene>
    <name evidence="4" type="ORF">TorRG33x02_008070</name>
</gene>
<feature type="transmembrane region" description="Helical" evidence="2">
    <location>
        <begin position="27"/>
        <end position="46"/>
    </location>
</feature>
<organism evidence="4 5">
    <name type="scientific">Trema orientale</name>
    <name type="common">Charcoal tree</name>
    <name type="synonym">Celtis orientalis</name>
    <dbReference type="NCBI Taxonomy" id="63057"/>
    <lineage>
        <taxon>Eukaryota</taxon>
        <taxon>Viridiplantae</taxon>
        <taxon>Streptophyta</taxon>
        <taxon>Embryophyta</taxon>
        <taxon>Tracheophyta</taxon>
        <taxon>Spermatophyta</taxon>
        <taxon>Magnoliopsida</taxon>
        <taxon>eudicotyledons</taxon>
        <taxon>Gunneridae</taxon>
        <taxon>Pentapetalae</taxon>
        <taxon>rosids</taxon>
        <taxon>fabids</taxon>
        <taxon>Rosales</taxon>
        <taxon>Cannabaceae</taxon>
        <taxon>Trema</taxon>
    </lineage>
</organism>
<dbReference type="InterPro" id="IPR016169">
    <property type="entry name" value="FAD-bd_PCMH_sub2"/>
</dbReference>
<dbReference type="InterPro" id="IPR036318">
    <property type="entry name" value="FAD-bd_PCMH-like_sf"/>
</dbReference>
<keyword evidence="5" id="KW-1185">Reference proteome</keyword>
<keyword evidence="2" id="KW-1133">Transmembrane helix</keyword>
<comment type="cofactor">
    <cofactor evidence="1">
        <name>FAD</name>
        <dbReference type="ChEBI" id="CHEBI:57692"/>
    </cofactor>
</comment>
<accession>A0A2P5G0Q5</accession>
<dbReference type="GO" id="GO:0071949">
    <property type="term" value="F:FAD binding"/>
    <property type="evidence" value="ECO:0007669"/>
    <property type="project" value="InterPro"/>
</dbReference>
<dbReference type="InterPro" id="IPR016166">
    <property type="entry name" value="FAD-bd_PCMH"/>
</dbReference>
<keyword evidence="2" id="KW-0472">Membrane</keyword>
<dbReference type="Gene3D" id="3.30.43.10">
    <property type="entry name" value="Uridine Diphospho-n-acetylenolpyruvylglucosamine Reductase, domain 2"/>
    <property type="match status" value="1"/>
</dbReference>
<evidence type="ECO:0000256" key="1">
    <source>
        <dbReference type="ARBA" id="ARBA00001974"/>
    </source>
</evidence>
<dbReference type="Pfam" id="PF01565">
    <property type="entry name" value="FAD_binding_4"/>
    <property type="match status" value="1"/>
</dbReference>
<dbReference type="InParanoid" id="A0A2P5G0Q5"/>
<dbReference type="OrthoDB" id="407275at2759"/>
<evidence type="ECO:0000259" key="3">
    <source>
        <dbReference type="PROSITE" id="PS51387"/>
    </source>
</evidence>
<evidence type="ECO:0000313" key="4">
    <source>
        <dbReference type="EMBL" id="POO03602.1"/>
    </source>
</evidence>
<keyword evidence="2" id="KW-0812">Transmembrane</keyword>
<dbReference type="PANTHER" id="PTHR32448">
    <property type="entry name" value="OS08G0158400 PROTEIN"/>
    <property type="match status" value="1"/>
</dbReference>
<feature type="domain" description="FAD-binding PCMH-type" evidence="3">
    <location>
        <begin position="1"/>
        <end position="168"/>
    </location>
</feature>
<proteinExistence type="predicted"/>
<name>A0A2P5G0Q5_TREOI</name>
<dbReference type="SUPFAM" id="SSF56176">
    <property type="entry name" value="FAD-binding/transporter-associated domain-like"/>
    <property type="match status" value="1"/>
</dbReference>
<dbReference type="Gene3D" id="3.30.465.10">
    <property type="match status" value="1"/>
</dbReference>
<evidence type="ECO:0000256" key="2">
    <source>
        <dbReference type="SAM" id="Phobius"/>
    </source>
</evidence>
<dbReference type="InterPro" id="IPR016167">
    <property type="entry name" value="FAD-bd_PCMH_sub1"/>
</dbReference>
<reference evidence="5" key="1">
    <citation type="submission" date="2016-06" db="EMBL/GenBank/DDBJ databases">
        <title>Parallel loss of symbiosis genes in relatives of nitrogen-fixing non-legume Parasponia.</title>
        <authorList>
            <person name="Van Velzen R."/>
            <person name="Holmer R."/>
            <person name="Bu F."/>
            <person name="Rutten L."/>
            <person name="Van Zeijl A."/>
            <person name="Liu W."/>
            <person name="Santuari L."/>
            <person name="Cao Q."/>
            <person name="Sharma T."/>
            <person name="Shen D."/>
            <person name="Roswanjaya Y."/>
            <person name="Wardhani T."/>
            <person name="Kalhor M.S."/>
            <person name="Jansen J."/>
            <person name="Van den Hoogen J."/>
            <person name="Gungor B."/>
            <person name="Hartog M."/>
            <person name="Hontelez J."/>
            <person name="Verver J."/>
            <person name="Yang W.-C."/>
            <person name="Schijlen E."/>
            <person name="Repin R."/>
            <person name="Schilthuizen M."/>
            <person name="Schranz E."/>
            <person name="Heidstra R."/>
            <person name="Miyata K."/>
            <person name="Fedorova E."/>
            <person name="Kohlen W."/>
            <person name="Bisseling T."/>
            <person name="Smit S."/>
            <person name="Geurts R."/>
        </authorList>
    </citation>
    <scope>NUCLEOTIDE SEQUENCE [LARGE SCALE GENOMIC DNA]</scope>
    <source>
        <strain evidence="5">cv. RG33-2</strain>
    </source>
</reference>
<sequence length="168" mass="18018">MSVVLCTRVAYCKITVRSGAHNYEGTYSSVVVTIVTAASFVIIDLMNLNQVTVDREFETAWVEGGTTLGETYYVIARASGSSSRSVHHYGFSARSCPILGVGGHNSGNGFGLLSRKYGVAADNVVDALLVDANGQLLDWKGMENDVFWAIKAGGGGVWGIIYAWKLEN</sequence>
<dbReference type="AlphaFoldDB" id="A0A2P5G0Q5"/>
<evidence type="ECO:0000313" key="5">
    <source>
        <dbReference type="Proteomes" id="UP000237000"/>
    </source>
</evidence>
<dbReference type="InterPro" id="IPR006094">
    <property type="entry name" value="Oxid_FAD_bind_N"/>
</dbReference>
<protein>
    <submittedName>
        <fullName evidence="4">Xanthine dehydrogenase C subunit</fullName>
    </submittedName>
</protein>
<dbReference type="PROSITE" id="PS51387">
    <property type="entry name" value="FAD_PCMH"/>
    <property type="match status" value="1"/>
</dbReference>